<sequence length="196" mass="21069">MNSSFILEMVAARASASGNTAVADVLARMRAQSGALSNEATQDLLAQLGQSNPLLSAFVKQMGESHATAPTREPVIIDAQEVETQVVSPTQSDVESPVDTMNDAVNALREHAQQMFAELQILRERSDSLASALGACCLCWGHDTDCRNCHGRGAPGFSLPHETQFEEFVLPAIRTLKAQMSAFEARARRVSEAPNA</sequence>
<dbReference type="AlphaFoldDB" id="A0A370WYN5"/>
<protein>
    <submittedName>
        <fullName evidence="1">Uncharacterized protein</fullName>
    </submittedName>
</protein>
<name>A0A370WYN5_9GAMM</name>
<proteinExistence type="predicted"/>
<comment type="caution">
    <text evidence="1">The sequence shown here is derived from an EMBL/GenBank/DDBJ whole genome shotgun (WGS) entry which is preliminary data.</text>
</comment>
<keyword evidence="2" id="KW-1185">Reference proteome</keyword>
<organism evidence="1 2">
    <name type="scientific">Dyella monticola</name>
    <dbReference type="NCBI Taxonomy" id="1927958"/>
    <lineage>
        <taxon>Bacteria</taxon>
        <taxon>Pseudomonadati</taxon>
        <taxon>Pseudomonadota</taxon>
        <taxon>Gammaproteobacteria</taxon>
        <taxon>Lysobacterales</taxon>
        <taxon>Rhodanobacteraceae</taxon>
        <taxon>Dyella</taxon>
    </lineage>
</organism>
<dbReference type="RefSeq" id="WP_115495662.1">
    <property type="nucleotide sequence ID" value="NZ_QRBE01000006.1"/>
</dbReference>
<dbReference type="Proteomes" id="UP000254258">
    <property type="component" value="Unassembled WGS sequence"/>
</dbReference>
<reference evidence="1 2" key="1">
    <citation type="submission" date="2018-07" db="EMBL/GenBank/DDBJ databases">
        <title>Dyella monticola sp. nov. and Dyella psychrodurans sp. nov. isolated from monsoon evergreen broad-leaved forest soil of Dinghu Mountain, China.</title>
        <authorList>
            <person name="Gao Z."/>
            <person name="Qiu L."/>
        </authorList>
    </citation>
    <scope>NUCLEOTIDE SEQUENCE [LARGE SCALE GENOMIC DNA]</scope>
    <source>
        <strain evidence="1 2">4G-K06</strain>
    </source>
</reference>
<evidence type="ECO:0000313" key="1">
    <source>
        <dbReference type="EMBL" id="RDS81107.1"/>
    </source>
</evidence>
<evidence type="ECO:0000313" key="2">
    <source>
        <dbReference type="Proteomes" id="UP000254258"/>
    </source>
</evidence>
<accession>A0A370WYN5</accession>
<gene>
    <name evidence="1" type="ORF">DWU98_11185</name>
</gene>
<dbReference type="EMBL" id="QRBE01000006">
    <property type="protein sequence ID" value="RDS81107.1"/>
    <property type="molecule type" value="Genomic_DNA"/>
</dbReference>
<dbReference type="OrthoDB" id="7069418at2"/>